<keyword evidence="2" id="KW-0812">Transmembrane</keyword>
<gene>
    <name evidence="4" type="ORF">DJ83_01800</name>
    <name evidence="5" type="ORF">EO776_01660</name>
    <name evidence="3" type="ORF">PM085_11495</name>
</gene>
<dbReference type="Proteomes" id="UP000293073">
    <property type="component" value="Chromosome"/>
</dbReference>
<evidence type="ECO:0000313" key="4">
    <source>
        <dbReference type="EMBL" id="OYR63709.1"/>
    </source>
</evidence>
<reference evidence="7" key="4">
    <citation type="submission" date="2019-01" db="EMBL/GenBank/DDBJ databases">
        <title>Complete genome of Halorubrum ezzemoulense strain FB21.</title>
        <authorList>
            <person name="Feng Y."/>
            <person name="Louyakis A.S."/>
            <person name="Papke R.T."/>
            <person name="Gogarten J.P."/>
        </authorList>
    </citation>
    <scope>NUCLEOTIDE SEQUENCE [LARGE SCALE GENOMIC DNA]</scope>
    <source>
        <strain evidence="7">Fb21</strain>
    </source>
</reference>
<keyword evidence="2" id="KW-1133">Transmembrane helix</keyword>
<feature type="transmembrane region" description="Helical" evidence="2">
    <location>
        <begin position="126"/>
        <end position="144"/>
    </location>
</feature>
<evidence type="ECO:0000313" key="6">
    <source>
        <dbReference type="Proteomes" id="UP000216409"/>
    </source>
</evidence>
<feature type="region of interest" description="Disordered" evidence="1">
    <location>
        <begin position="166"/>
        <end position="220"/>
    </location>
</feature>
<sequence length="220" mass="23020">MSDETEAGTLAGGVRRAARESRLGRLSRRTADAVRDSYLYRWLTAEPDPDVIVIDLRETWTVGPFIRLLDAVLDRLLPALDDSRLAAAVRAGVRQTLAAPAVAVGLALLAAGLALGLASVAAGTLGTTRLVVAGGLVAAGVLATRERRSWAALRETRPVELLVAALEPPEPPEGATADANATETGREHRSTDEDANAGDPDGTEPSEPDSSVDGRTRSGR</sequence>
<keyword evidence="8" id="KW-1185">Reference proteome</keyword>
<reference evidence="4" key="2">
    <citation type="submission" date="2017-05" db="EMBL/GenBank/DDBJ databases">
        <authorList>
            <person name="Song R."/>
            <person name="Chenine A.L."/>
            <person name="Ruprecht R.M."/>
        </authorList>
    </citation>
    <scope>NUCLEOTIDE SEQUENCE</scope>
    <source>
        <strain evidence="4">LD3</strain>
    </source>
</reference>
<dbReference type="KEGG" id="hezz:EO776_01660"/>
<dbReference type="EMBL" id="CP034940">
    <property type="protein sequence ID" value="QAY18836.1"/>
    <property type="molecule type" value="Genomic_DNA"/>
</dbReference>
<dbReference type="Proteomes" id="UP000216409">
    <property type="component" value="Unassembled WGS sequence"/>
</dbReference>
<dbReference type="AlphaFoldDB" id="A0A256KEW5"/>
<evidence type="ECO:0000313" key="5">
    <source>
        <dbReference type="EMBL" id="QAY18836.1"/>
    </source>
</evidence>
<dbReference type="EMBL" id="NHOW01000026">
    <property type="protein sequence ID" value="OYR63709.1"/>
    <property type="molecule type" value="Genomic_DNA"/>
</dbReference>
<accession>A0A256KEW5</accession>
<dbReference type="RefSeq" id="WP_094520790.1">
    <property type="nucleotide sequence ID" value="NZ_CP034940.1"/>
</dbReference>
<reference evidence="5" key="3">
    <citation type="journal article" date="2019" name="Microbiol. Resour. Announc.">
        <title>Complete Genome Sequence of Halorubrum ezzemoulense Strain Fb21.</title>
        <authorList>
            <person name="Feng Y."/>
            <person name="Louyakis A.S."/>
            <person name="Makkay A.M."/>
            <person name="Guerrero R.O."/>
            <person name="Papke R.T."/>
            <person name="Gogarten J.P."/>
        </authorList>
    </citation>
    <scope>NUCLEOTIDE SEQUENCE</scope>
    <source>
        <strain evidence="5">Fb21</strain>
    </source>
</reference>
<evidence type="ECO:0000313" key="8">
    <source>
        <dbReference type="Proteomes" id="UP001210528"/>
    </source>
</evidence>
<protein>
    <submittedName>
        <fullName evidence="4">Uncharacterized protein</fullName>
    </submittedName>
</protein>
<reference evidence="4 6" key="1">
    <citation type="journal article" date="2014" name="Front. Microbiol.">
        <title>Population and genomic analysis of the genus Halorubrum.</title>
        <authorList>
            <person name="Fullmer M.S."/>
            <person name="Soucy S.M."/>
            <person name="Swithers K.S."/>
            <person name="Makkay A.M."/>
            <person name="Wheeler R."/>
            <person name="Ventosa A."/>
            <person name="Gogarten J.P."/>
            <person name="Papke R.T."/>
        </authorList>
    </citation>
    <scope>NUCLEOTIDE SEQUENCE [LARGE SCALE GENOMIC DNA]</scope>
    <source>
        <strain evidence="4 6">LD3</strain>
    </source>
</reference>
<evidence type="ECO:0000256" key="1">
    <source>
        <dbReference type="SAM" id="MobiDB-lite"/>
    </source>
</evidence>
<reference evidence="3 8" key="5">
    <citation type="submission" date="2023-01" db="EMBL/GenBank/DDBJ databases">
        <title>Halorubrum ezzemoulense from Santa Pola, Spain.</title>
        <authorList>
            <person name="Feng Y."/>
            <person name="Louyakis A.S."/>
            <person name="Gogarten J.P."/>
        </authorList>
    </citation>
    <scope>NUCLEOTIDE SEQUENCE [LARGE SCALE GENOMIC DNA]</scope>
    <source>
        <strain evidence="3 8">AMM015</strain>
    </source>
</reference>
<evidence type="ECO:0000256" key="2">
    <source>
        <dbReference type="SAM" id="Phobius"/>
    </source>
</evidence>
<name>A0A256KEW5_HALEZ</name>
<evidence type="ECO:0000313" key="7">
    <source>
        <dbReference type="Proteomes" id="UP000293073"/>
    </source>
</evidence>
<keyword evidence="2" id="KW-0472">Membrane</keyword>
<dbReference type="GeneID" id="301358440"/>
<feature type="transmembrane region" description="Helical" evidence="2">
    <location>
        <begin position="97"/>
        <end position="120"/>
    </location>
</feature>
<feature type="compositionally biased region" description="Acidic residues" evidence="1">
    <location>
        <begin position="193"/>
        <end position="207"/>
    </location>
</feature>
<organism evidence="4 6">
    <name type="scientific">Halorubrum ezzemoulense</name>
    <name type="common">Halorubrum chaoviator</name>
    <dbReference type="NCBI Taxonomy" id="337243"/>
    <lineage>
        <taxon>Archaea</taxon>
        <taxon>Methanobacteriati</taxon>
        <taxon>Methanobacteriota</taxon>
        <taxon>Stenosarchaea group</taxon>
        <taxon>Halobacteria</taxon>
        <taxon>Halobacteriales</taxon>
        <taxon>Haloferacaceae</taxon>
        <taxon>Halorubrum</taxon>
    </lineage>
</organism>
<dbReference type="EMBL" id="JAQLUK010000010">
    <property type="protein sequence ID" value="MDB2292915.1"/>
    <property type="molecule type" value="Genomic_DNA"/>
</dbReference>
<proteinExistence type="predicted"/>
<evidence type="ECO:0000313" key="3">
    <source>
        <dbReference type="EMBL" id="MDB2292915.1"/>
    </source>
</evidence>
<dbReference type="Proteomes" id="UP001210528">
    <property type="component" value="Unassembled WGS sequence"/>
</dbReference>